<gene>
    <name evidence="2" type="primary">orf3</name>
    <name evidence="3" type="ORF">GKR67_07550</name>
</gene>
<organism evidence="2">
    <name type="scientific">Providencia alcalifaciens</name>
    <dbReference type="NCBI Taxonomy" id="126385"/>
    <lineage>
        <taxon>Bacteria</taxon>
        <taxon>Pseudomonadati</taxon>
        <taxon>Pseudomonadota</taxon>
        <taxon>Gammaproteobacteria</taxon>
        <taxon>Enterobacterales</taxon>
        <taxon>Morganellaceae</taxon>
        <taxon>Providencia</taxon>
    </lineage>
</organism>
<dbReference type="PANTHER" id="PTHR43245">
    <property type="entry name" value="BIFUNCTIONAL POLYMYXIN RESISTANCE PROTEIN ARNA"/>
    <property type="match status" value="1"/>
</dbReference>
<dbReference type="SUPFAM" id="SSF51735">
    <property type="entry name" value="NAD(P)-binding Rossmann-fold domains"/>
    <property type="match status" value="1"/>
</dbReference>
<evidence type="ECO:0000313" key="3">
    <source>
        <dbReference type="EMBL" id="MTC34467.1"/>
    </source>
</evidence>
<evidence type="ECO:0000313" key="4">
    <source>
        <dbReference type="Proteomes" id="UP000449944"/>
    </source>
</evidence>
<proteinExistence type="predicted"/>
<dbReference type="EMBL" id="WLUB01000026">
    <property type="protein sequence ID" value="MTC34467.1"/>
    <property type="molecule type" value="Genomic_DNA"/>
</dbReference>
<dbReference type="InterPro" id="IPR036291">
    <property type="entry name" value="NAD(P)-bd_dom_sf"/>
</dbReference>
<dbReference type="EMBL" id="MH444265">
    <property type="protein sequence ID" value="AXL96409.1"/>
    <property type="molecule type" value="Genomic_DNA"/>
</dbReference>
<dbReference type="InterPro" id="IPR050177">
    <property type="entry name" value="Lipid_A_modif_metabolic_enz"/>
</dbReference>
<reference evidence="3 4" key="2">
    <citation type="submission" date="2019-10" db="EMBL/GenBank/DDBJ databases">
        <title>Comparative genomic analysis of Providencia.</title>
        <authorList>
            <person name="Yuan C."/>
            <person name="Wei Y."/>
            <person name="Yin Z."/>
        </authorList>
    </citation>
    <scope>NUCLEOTIDE SEQUENCE [LARGE SCALE GENOMIC DNA]</scope>
    <source>
        <strain evidence="4">wls1934</strain>
        <strain evidence="3">Wls1934</strain>
    </source>
</reference>
<evidence type="ECO:0000313" key="2">
    <source>
        <dbReference type="EMBL" id="AXL96409.1"/>
    </source>
</evidence>
<dbReference type="AlphaFoldDB" id="A0A346CLD5"/>
<evidence type="ECO:0000259" key="1">
    <source>
        <dbReference type="Pfam" id="PF13460"/>
    </source>
</evidence>
<dbReference type="Proteomes" id="UP000449944">
    <property type="component" value="Unassembled WGS sequence"/>
</dbReference>
<sequence length="360" mass="41675">MKILVLGGTGAIGVHLVKLLAEKNYQVYVTSRNKTDHTNNINYIQGNAHNSDFLNSLLSQSWDAIVDFMVYSTPSFQQRYTQFLSSTKQYIFISSSRVYTDSEQPITENSPRLLDTIKDQDYLNTDEYALAKARQENLLFGSTDNNWTIIRPYITYDDERLQLGVLEKEDWLYRALHGRSIVTAKDIQTKLTTLTAGKDVARGICALIGNKLALGESFHITNNQNISWQQISEIYLHVLAEHGLKVNLHEQNLDHFLSWRQGKYQVIYDRLFNRVFNNEKISQFIDTSTFTPTQTGLKVCLENFINCTPYPFKSINWQEEALKDSLLNERTNLKEISCTKQKIKYYLFKNLPRVGRLLTR</sequence>
<dbReference type="InterPro" id="IPR016040">
    <property type="entry name" value="NAD(P)-bd_dom"/>
</dbReference>
<feature type="domain" description="NAD(P)-binding" evidence="1">
    <location>
        <begin position="7"/>
        <end position="170"/>
    </location>
</feature>
<reference evidence="2" key="1">
    <citation type="submission" date="2018-06" db="EMBL/GenBank/DDBJ databases">
        <title>Development of a Molecular Serotyping Scheme and a Multiplexed Luminex-Based Array for Providencia.</title>
        <authorList>
            <person name="Du Y."/>
            <person name="Liu B."/>
        </authorList>
    </citation>
    <scope>NUCLEOTIDE SEQUENCE</scope>
</reference>
<protein>
    <submittedName>
        <fullName evidence="3">NAD(P)H-binding protein</fullName>
    </submittedName>
    <submittedName>
        <fullName evidence="2">NAD-dependent epimerase/dehydratase</fullName>
    </submittedName>
</protein>
<name>A0A346CLD5_9GAMM</name>
<dbReference type="Gene3D" id="3.40.50.720">
    <property type="entry name" value="NAD(P)-binding Rossmann-like Domain"/>
    <property type="match status" value="1"/>
</dbReference>
<accession>A0A346CLD5</accession>
<dbReference type="Pfam" id="PF13460">
    <property type="entry name" value="NAD_binding_10"/>
    <property type="match status" value="1"/>
</dbReference>